<dbReference type="PANTHER" id="PTHR30055:SF223">
    <property type="entry name" value="HTH-TYPE TRANSCRIPTIONAL REGULATOR UIDR"/>
    <property type="match status" value="1"/>
</dbReference>
<dbReference type="Pfam" id="PF00440">
    <property type="entry name" value="TetR_N"/>
    <property type="match status" value="1"/>
</dbReference>
<protein>
    <submittedName>
        <fullName evidence="6">TetR family transcriptional regulator</fullName>
    </submittedName>
</protein>
<evidence type="ECO:0000313" key="6">
    <source>
        <dbReference type="EMBL" id="OQW89051.1"/>
    </source>
</evidence>
<evidence type="ECO:0000256" key="1">
    <source>
        <dbReference type="ARBA" id="ARBA00023015"/>
    </source>
</evidence>
<evidence type="ECO:0000256" key="2">
    <source>
        <dbReference type="ARBA" id="ARBA00023125"/>
    </source>
</evidence>
<keyword evidence="2 4" id="KW-0238">DNA-binding</keyword>
<dbReference type="InterPro" id="IPR011075">
    <property type="entry name" value="TetR_C"/>
</dbReference>
<dbReference type="PANTHER" id="PTHR30055">
    <property type="entry name" value="HTH-TYPE TRANSCRIPTIONAL REGULATOR RUTR"/>
    <property type="match status" value="1"/>
</dbReference>
<dbReference type="PRINTS" id="PR00455">
    <property type="entry name" value="HTHTETR"/>
</dbReference>
<proteinExistence type="predicted"/>
<gene>
    <name evidence="6" type="ORF">BWK72_03490</name>
</gene>
<dbReference type="InterPro" id="IPR050109">
    <property type="entry name" value="HTH-type_TetR-like_transc_reg"/>
</dbReference>
<evidence type="ECO:0000256" key="4">
    <source>
        <dbReference type="PROSITE-ProRule" id="PRU00335"/>
    </source>
</evidence>
<dbReference type="GO" id="GO:0000976">
    <property type="term" value="F:transcription cis-regulatory region binding"/>
    <property type="evidence" value="ECO:0007669"/>
    <property type="project" value="TreeGrafter"/>
</dbReference>
<reference evidence="6 7" key="1">
    <citation type="submission" date="2017-01" db="EMBL/GenBank/DDBJ databases">
        <title>Novel large sulfur bacteria in the metagenomes of groundwater-fed chemosynthetic microbial mats in the Lake Huron basin.</title>
        <authorList>
            <person name="Sharrar A.M."/>
            <person name="Flood B.E."/>
            <person name="Bailey J.V."/>
            <person name="Jones D.S."/>
            <person name="Biddanda B."/>
            <person name="Ruberg S.A."/>
            <person name="Marcus D.N."/>
            <person name="Dick G.J."/>
        </authorList>
    </citation>
    <scope>NUCLEOTIDE SEQUENCE [LARGE SCALE GENOMIC DNA]</scope>
    <source>
        <strain evidence="6">A7</strain>
    </source>
</reference>
<feature type="domain" description="HTH tetR-type" evidence="5">
    <location>
        <begin position="23"/>
        <end position="83"/>
    </location>
</feature>
<dbReference type="Gene3D" id="1.10.357.10">
    <property type="entry name" value="Tetracycline Repressor, domain 2"/>
    <property type="match status" value="1"/>
</dbReference>
<keyword evidence="3" id="KW-0804">Transcription</keyword>
<dbReference type="AlphaFoldDB" id="A0A1W9KWT3"/>
<organism evidence="6 7">
    <name type="scientific">Rhodoferax ferrireducens</name>
    <dbReference type="NCBI Taxonomy" id="192843"/>
    <lineage>
        <taxon>Bacteria</taxon>
        <taxon>Pseudomonadati</taxon>
        <taxon>Pseudomonadota</taxon>
        <taxon>Betaproteobacteria</taxon>
        <taxon>Burkholderiales</taxon>
        <taxon>Comamonadaceae</taxon>
        <taxon>Rhodoferax</taxon>
    </lineage>
</organism>
<keyword evidence="1" id="KW-0805">Transcription regulation</keyword>
<dbReference type="GO" id="GO:0003700">
    <property type="term" value="F:DNA-binding transcription factor activity"/>
    <property type="evidence" value="ECO:0007669"/>
    <property type="project" value="TreeGrafter"/>
</dbReference>
<comment type="caution">
    <text evidence="6">The sequence shown here is derived from an EMBL/GenBank/DDBJ whole genome shotgun (WGS) entry which is preliminary data.</text>
</comment>
<accession>A0A1W9KWT3</accession>
<evidence type="ECO:0000313" key="7">
    <source>
        <dbReference type="Proteomes" id="UP000192505"/>
    </source>
</evidence>
<dbReference type="FunFam" id="1.10.10.60:FF:000141">
    <property type="entry name" value="TetR family transcriptional regulator"/>
    <property type="match status" value="1"/>
</dbReference>
<dbReference type="InterPro" id="IPR001647">
    <property type="entry name" value="HTH_TetR"/>
</dbReference>
<feature type="DNA-binding region" description="H-T-H motif" evidence="4">
    <location>
        <begin position="46"/>
        <end position="65"/>
    </location>
</feature>
<name>A0A1W9KWT3_9BURK</name>
<dbReference type="Proteomes" id="UP000192505">
    <property type="component" value="Unassembled WGS sequence"/>
</dbReference>
<dbReference type="InterPro" id="IPR009057">
    <property type="entry name" value="Homeodomain-like_sf"/>
</dbReference>
<dbReference type="SUPFAM" id="SSF48498">
    <property type="entry name" value="Tetracyclin repressor-like, C-terminal domain"/>
    <property type="match status" value="1"/>
</dbReference>
<dbReference type="Pfam" id="PF16859">
    <property type="entry name" value="TetR_C_11"/>
    <property type="match status" value="1"/>
</dbReference>
<dbReference type="SUPFAM" id="SSF46689">
    <property type="entry name" value="Homeodomain-like"/>
    <property type="match status" value="1"/>
</dbReference>
<sequence>MPLSLAADLTLTDAHARRVRRKDARPGELLAAALDLFVEKGYAATRVEEVASQAGVSKGTLFLYFSSKEELFKAVVREHISGHFAVWSEEIERFEGSSHDMLHDCLNSWWEHIGATKASGIPKLMMGEARNFPELGAFYQHEVIAPGSALIARILQRGITRGEFRPMDLKYGVYMVLAPLLFLAMWTHSLDACCAPQARIEPDKYLAAQLDMLLRGFSTGTDGPALATLSNSEQPTA</sequence>
<dbReference type="EMBL" id="MTEI01000002">
    <property type="protein sequence ID" value="OQW89051.1"/>
    <property type="molecule type" value="Genomic_DNA"/>
</dbReference>
<dbReference type="PROSITE" id="PS50977">
    <property type="entry name" value="HTH_TETR_2"/>
    <property type="match status" value="1"/>
</dbReference>
<evidence type="ECO:0000259" key="5">
    <source>
        <dbReference type="PROSITE" id="PS50977"/>
    </source>
</evidence>
<dbReference type="InterPro" id="IPR036271">
    <property type="entry name" value="Tet_transcr_reg_TetR-rel_C_sf"/>
</dbReference>
<evidence type="ECO:0000256" key="3">
    <source>
        <dbReference type="ARBA" id="ARBA00023163"/>
    </source>
</evidence>